<dbReference type="EMBL" id="SGPJ01000719">
    <property type="protein sequence ID" value="THG93252.1"/>
    <property type="molecule type" value="Genomic_DNA"/>
</dbReference>
<evidence type="ECO:0000313" key="2">
    <source>
        <dbReference type="EMBL" id="THG93252.1"/>
    </source>
</evidence>
<gene>
    <name evidence="2" type="ORF">EW026_g7940</name>
</gene>
<dbReference type="AlphaFoldDB" id="A0A4V6S0T6"/>
<keyword evidence="3" id="KW-1185">Reference proteome</keyword>
<protein>
    <recommendedName>
        <fullName evidence="4">CxC1-like cysteine cluster associated with KDZ transposases domain-containing protein</fullName>
    </recommendedName>
</protein>
<feature type="compositionally biased region" description="Basic and acidic residues" evidence="1">
    <location>
        <begin position="328"/>
        <end position="338"/>
    </location>
</feature>
<evidence type="ECO:0000256" key="1">
    <source>
        <dbReference type="SAM" id="MobiDB-lite"/>
    </source>
</evidence>
<evidence type="ECO:0000313" key="3">
    <source>
        <dbReference type="Proteomes" id="UP000309038"/>
    </source>
</evidence>
<reference evidence="2 3" key="1">
    <citation type="submission" date="2019-02" db="EMBL/GenBank/DDBJ databases">
        <title>Genome sequencing of the rare red list fungi Phlebia centrifuga.</title>
        <authorList>
            <person name="Buettner E."/>
            <person name="Kellner H."/>
        </authorList>
    </citation>
    <scope>NUCLEOTIDE SEQUENCE [LARGE SCALE GENOMIC DNA]</scope>
    <source>
        <strain evidence="2 3">DSM 108282</strain>
    </source>
</reference>
<dbReference type="Pfam" id="PF18758">
    <property type="entry name" value="KDZ"/>
    <property type="match status" value="1"/>
</dbReference>
<name>A0A4V6S0T6_9APHY</name>
<sequence>MVKRKRNGFSTSTRTNVSILTSDGDLQHSTLTLNQLQQTNAIHQALVESALQTGAVPSTVIADFEGFLPPEAIGEHEEEPEGDELADSDDDRYADGEAEHAARQAIVRCLTGQKSHRRRKDYRTRLYKNRRMWSAWEMDMPLLVQGYLEWKYGTQHNESGETNETAHMFDVAVVSTFTYIPRHVVVQHAGECANTALLRAGLLGCSPVTYYQTFRNQLSIAFDVYLGILRAVQSKVDAVLGRDSSWHLKNGCPPCANKLANDPILVPDRMHAMDGNSSVKRMTGSGHADERVLASHLFISPEDVDIFKDDVKNKPGKEPATRQKRPGKKSDRVESDRIDAPTACADRWGATVAGSASDETVQMFEQTGIFLCACRHGIVESVAEMRHSGELAKYALATVNRLVDELGSDQTVGHDIACSFSATLRNSSISQKVATHRLTMSVNAFHGHAHNRICQLTNHPLYRTVLGLEDLETCERVFSASNSVARVIRFASHFHWQQFLDLHFKQWNEDRYADISKFLFNNYKQAIKLITEFTPQLTIYKNSNGITDTDIQRWPEDELRYLKDLQTEPETDAVPAAYVEALITLKKFNYDSLAGFQFAGTKENACSIVAKRTGVRRRVLMAMTAVEDLEALLQVEERWSENCKEYLAALDYINRREFIRAVCELEGLVIQRLFELSKANLAGTGYKMRQHISKALVRRSAAIKASLDRYNKLAVKQKPKRPTLDYSEVASWCLIGEFELLKDSRYGVLQQPWSLPVNREIMTKYFKTVCAHTELVRLNVEVARLQDWVDREDVHLKEVADSLTVTDPLLACAVKQVYLRQRRVNNVHRARLRTIYKLPGYSGVIPSISVNMSPSDVDNAAVAHELDATDSILVDEDDTLNDEGNRLDEVMERILILA</sequence>
<organism evidence="2 3">
    <name type="scientific">Hermanssonia centrifuga</name>
    <dbReference type="NCBI Taxonomy" id="98765"/>
    <lineage>
        <taxon>Eukaryota</taxon>
        <taxon>Fungi</taxon>
        <taxon>Dikarya</taxon>
        <taxon>Basidiomycota</taxon>
        <taxon>Agaricomycotina</taxon>
        <taxon>Agaricomycetes</taxon>
        <taxon>Polyporales</taxon>
        <taxon>Meruliaceae</taxon>
        <taxon>Hermanssonia</taxon>
    </lineage>
</organism>
<proteinExistence type="predicted"/>
<comment type="caution">
    <text evidence="2">The sequence shown here is derived from an EMBL/GenBank/DDBJ whole genome shotgun (WGS) entry which is preliminary data.</text>
</comment>
<evidence type="ECO:0008006" key="4">
    <source>
        <dbReference type="Google" id="ProtNLM"/>
    </source>
</evidence>
<dbReference type="PANTHER" id="PTHR33096:SF1">
    <property type="entry name" value="CXC1-LIKE CYSTEINE CLUSTER ASSOCIATED WITH KDZ TRANSPOSASES DOMAIN-CONTAINING PROTEIN"/>
    <property type="match status" value="1"/>
</dbReference>
<accession>A0A4V6S0T6</accession>
<dbReference type="Proteomes" id="UP000309038">
    <property type="component" value="Unassembled WGS sequence"/>
</dbReference>
<dbReference type="PANTHER" id="PTHR33096">
    <property type="entry name" value="CXC2 DOMAIN-CONTAINING PROTEIN"/>
    <property type="match status" value="1"/>
</dbReference>
<dbReference type="InterPro" id="IPR040521">
    <property type="entry name" value="KDZ"/>
</dbReference>
<feature type="region of interest" description="Disordered" evidence="1">
    <location>
        <begin position="309"/>
        <end position="338"/>
    </location>
</feature>
<feature type="compositionally biased region" description="Basic and acidic residues" evidence="1">
    <location>
        <begin position="309"/>
        <end position="321"/>
    </location>
</feature>